<organism evidence="1 2">
    <name type="scientific">Chryseobacterium soli</name>
    <dbReference type="NCBI Taxonomy" id="445961"/>
    <lineage>
        <taxon>Bacteria</taxon>
        <taxon>Pseudomonadati</taxon>
        <taxon>Bacteroidota</taxon>
        <taxon>Flavobacteriia</taxon>
        <taxon>Flavobacteriales</taxon>
        <taxon>Weeksellaceae</taxon>
        <taxon>Chryseobacterium group</taxon>
        <taxon>Chryseobacterium</taxon>
    </lineage>
</organism>
<dbReference type="Proteomes" id="UP000028705">
    <property type="component" value="Unassembled WGS sequence"/>
</dbReference>
<dbReference type="eggNOG" id="ENOG503119Y">
    <property type="taxonomic scope" value="Bacteria"/>
</dbReference>
<dbReference type="STRING" id="445961.IW15_21455"/>
<protein>
    <submittedName>
        <fullName evidence="1">Uncharacterized protein</fullName>
    </submittedName>
</protein>
<name>A0A086A094_9FLAO</name>
<reference evidence="1 2" key="1">
    <citation type="submission" date="2014-07" db="EMBL/GenBank/DDBJ databases">
        <title>Genome of Chryseobacterium soli DSM 19298.</title>
        <authorList>
            <person name="Stropko S.J."/>
            <person name="Pipes S.E."/>
            <person name="Newman J."/>
        </authorList>
    </citation>
    <scope>NUCLEOTIDE SEQUENCE [LARGE SCALE GENOMIC DNA]</scope>
    <source>
        <strain evidence="1 2">DSM 19298</strain>
    </source>
</reference>
<accession>A0A086A094</accession>
<sequence length="111" mass="13008">MTLFNLVKGKGDTIAYSKLFYFLMDSNKEGRTDTLIYYSKIMAEDFNNEGAYLDYFKAICEKYDINVDFGNYSSIDISPMNKFSKEKAENWLKKMLAKKIITKEQYDAIKK</sequence>
<proteinExistence type="predicted"/>
<dbReference type="OrthoDB" id="1257572at2"/>
<comment type="caution">
    <text evidence="1">The sequence shown here is derived from an EMBL/GenBank/DDBJ whole genome shotgun (WGS) entry which is preliminary data.</text>
</comment>
<gene>
    <name evidence="1" type="ORF">IW15_21455</name>
</gene>
<dbReference type="EMBL" id="JPRH01000013">
    <property type="protein sequence ID" value="KFF10108.1"/>
    <property type="molecule type" value="Genomic_DNA"/>
</dbReference>
<dbReference type="AlphaFoldDB" id="A0A086A094"/>
<dbReference type="RefSeq" id="WP_034715253.1">
    <property type="nucleotide sequence ID" value="NZ_JPRH01000013.1"/>
</dbReference>
<evidence type="ECO:0000313" key="2">
    <source>
        <dbReference type="Proteomes" id="UP000028705"/>
    </source>
</evidence>
<keyword evidence="2" id="KW-1185">Reference proteome</keyword>
<evidence type="ECO:0000313" key="1">
    <source>
        <dbReference type="EMBL" id="KFF10108.1"/>
    </source>
</evidence>